<evidence type="ECO:0000256" key="1">
    <source>
        <dbReference type="ARBA" id="ARBA00004496"/>
    </source>
</evidence>
<dbReference type="SMART" id="SM00836">
    <property type="entry name" value="DALR_1"/>
    <property type="match status" value="1"/>
</dbReference>
<evidence type="ECO:0000313" key="15">
    <source>
        <dbReference type="Proteomes" id="UP000322915"/>
    </source>
</evidence>
<evidence type="ECO:0000256" key="8">
    <source>
        <dbReference type="ARBA" id="ARBA00022917"/>
    </source>
</evidence>
<protein>
    <recommendedName>
        <fullName evidence="11">Glycine--tRNA ligase beta subunit</fullName>
        <ecNumber evidence="11">6.1.1.14</ecNumber>
    </recommendedName>
    <alternativeName>
        <fullName evidence="11">Glycyl-tRNA synthetase beta subunit</fullName>
        <shortName evidence="11">GlyRS</shortName>
    </alternativeName>
</protein>
<evidence type="ECO:0000259" key="13">
    <source>
        <dbReference type="SMART" id="SM00836"/>
    </source>
</evidence>
<keyword evidence="8 11" id="KW-0648">Protein biosynthesis</keyword>
<keyword evidence="6 11" id="KW-0547">Nucleotide-binding</keyword>
<keyword evidence="15" id="KW-1185">Reference proteome</keyword>
<keyword evidence="9 11" id="KW-0030">Aminoacyl-tRNA synthetase</keyword>
<dbReference type="InterPro" id="IPR006194">
    <property type="entry name" value="Gly-tRNA-synth_heterodimer"/>
</dbReference>
<dbReference type="InterPro" id="IPR008909">
    <property type="entry name" value="DALR_anticod-bd"/>
</dbReference>
<evidence type="ECO:0000256" key="5">
    <source>
        <dbReference type="ARBA" id="ARBA00022598"/>
    </source>
</evidence>
<evidence type="ECO:0000256" key="4">
    <source>
        <dbReference type="ARBA" id="ARBA00022490"/>
    </source>
</evidence>
<feature type="region of interest" description="Disordered" evidence="12">
    <location>
        <begin position="66"/>
        <end position="88"/>
    </location>
</feature>
<evidence type="ECO:0000256" key="10">
    <source>
        <dbReference type="ARBA" id="ARBA00047937"/>
    </source>
</evidence>
<dbReference type="HAMAP" id="MF_00255">
    <property type="entry name" value="Gly_tRNA_synth_beta"/>
    <property type="match status" value="1"/>
</dbReference>
<evidence type="ECO:0000256" key="12">
    <source>
        <dbReference type="SAM" id="MobiDB-lite"/>
    </source>
</evidence>
<proteinExistence type="inferred from homology"/>
<dbReference type="PANTHER" id="PTHR30075">
    <property type="entry name" value="GLYCYL-TRNA SYNTHETASE"/>
    <property type="match status" value="1"/>
</dbReference>
<dbReference type="NCBIfam" id="TIGR00211">
    <property type="entry name" value="glyS"/>
    <property type="match status" value="1"/>
</dbReference>
<dbReference type="Pfam" id="PF02092">
    <property type="entry name" value="tRNA_synt_2f"/>
    <property type="match status" value="1"/>
</dbReference>
<keyword evidence="7 11" id="KW-0067">ATP-binding</keyword>
<dbReference type="PRINTS" id="PR01045">
    <property type="entry name" value="TRNASYNTHGB"/>
</dbReference>
<evidence type="ECO:0000256" key="3">
    <source>
        <dbReference type="ARBA" id="ARBA00011209"/>
    </source>
</evidence>
<comment type="caution">
    <text evidence="14">The sequence shown here is derived from an EMBL/GenBank/DDBJ whole genome shotgun (WGS) entry which is preliminary data.</text>
</comment>
<dbReference type="PANTHER" id="PTHR30075:SF2">
    <property type="entry name" value="GLYCINE--TRNA LIGASE, CHLOROPLASTIC_MITOCHONDRIAL 2"/>
    <property type="match status" value="1"/>
</dbReference>
<keyword evidence="4 11" id="KW-0963">Cytoplasm</keyword>
<dbReference type="EC" id="6.1.1.14" evidence="11"/>
<comment type="subcellular location">
    <subcellularLocation>
        <location evidence="1 11">Cytoplasm</location>
    </subcellularLocation>
</comment>
<name>A0ABQ6RLR3_9GAMM</name>
<dbReference type="Proteomes" id="UP000322915">
    <property type="component" value="Unassembled WGS sequence"/>
</dbReference>
<organism evidence="14 15">
    <name type="scientific">Pseudoalteromonas fuliginea</name>
    <dbReference type="NCBI Taxonomy" id="1872678"/>
    <lineage>
        <taxon>Bacteria</taxon>
        <taxon>Pseudomonadati</taxon>
        <taxon>Pseudomonadota</taxon>
        <taxon>Gammaproteobacteria</taxon>
        <taxon>Alteromonadales</taxon>
        <taxon>Pseudoalteromonadaceae</taxon>
        <taxon>Pseudoalteromonas</taxon>
    </lineage>
</organism>
<sequence>MSAQNLLVEIGTEELPPKALRKLAEAFAANLTQELETLELAHQGVSWYASPRRLGLQVKALEAKQQDKEVEKRGPATKAAFDGDGDGNPTKAAMGWARGCGIEVKDAQTLETDKGAWLLHIAKVAGQETKTLMTGAITKALAKLPIPKPMRWGANKTQFIRPVHTVTILFGDELLEGEILGKQITNQLQGHRFHHPEKISINHADDVFDVLKSAYVIADYEQRKAQIRAQIEEAASAVNAVVAMDEDLLEEVTSLVEWPVTLTATFEEAFLDVPAEALIYTMKDDQKYFPLLDQNGKLLNKFLFVSNIESKDPSVVISGNEKVVRPRLADAQFFFETDKKKTLESRLESLDSVLFQKQLGTLKDKSERISELAGYIAEQLGADKDLAQRAGLLSKTDLMTEMVMEFTDVQGVMGMHYARHDGEAEDVAVAQNEQYMPRFAGDNLPTNLISCAVAIADKFDTLVGIFGIGQAPKGDKDPFALRRAAIGALRIMVEKELPLDILDLVAKSQTLFGDKLTNLNVSTDVFEFMLGRFRAWYQDEGIEVDVIQAVLARRPTKPVDFDRRVKAVSHFRTLDAAEALAAANKRVGNILAKNDITSQGSVDESLLSDDAEKVLASQVAKFATDLAPLYADGNYQEALSQLAGIRESVDNFFDNVMVMADDEAVKQNRLALLSQLSGLFLGIADISVLQK</sequence>
<dbReference type="RefSeq" id="WP_149605232.1">
    <property type="nucleotide sequence ID" value="NZ_SEUJ01000054.1"/>
</dbReference>
<feature type="domain" description="DALR anticodon binding" evidence="13">
    <location>
        <begin position="586"/>
        <end position="689"/>
    </location>
</feature>
<keyword evidence="5 11" id="KW-0436">Ligase</keyword>
<dbReference type="GO" id="GO:0004820">
    <property type="term" value="F:glycine-tRNA ligase activity"/>
    <property type="evidence" value="ECO:0007669"/>
    <property type="project" value="UniProtKB-EC"/>
</dbReference>
<comment type="similarity">
    <text evidence="2 11">Belongs to the class-II aminoacyl-tRNA synthetase family.</text>
</comment>
<dbReference type="EMBL" id="SEUJ01000054">
    <property type="protein sequence ID" value="KAA1163588.1"/>
    <property type="molecule type" value="Genomic_DNA"/>
</dbReference>
<dbReference type="PROSITE" id="PS50861">
    <property type="entry name" value="AA_TRNA_LIGASE_II_GLYAB"/>
    <property type="match status" value="1"/>
</dbReference>
<evidence type="ECO:0000256" key="6">
    <source>
        <dbReference type="ARBA" id="ARBA00022741"/>
    </source>
</evidence>
<evidence type="ECO:0000313" key="14">
    <source>
        <dbReference type="EMBL" id="KAA1163588.1"/>
    </source>
</evidence>
<dbReference type="SUPFAM" id="SSF109604">
    <property type="entry name" value="HD-domain/PDEase-like"/>
    <property type="match status" value="1"/>
</dbReference>
<evidence type="ECO:0000256" key="7">
    <source>
        <dbReference type="ARBA" id="ARBA00022840"/>
    </source>
</evidence>
<comment type="catalytic activity">
    <reaction evidence="10 11">
        <text>tRNA(Gly) + glycine + ATP = glycyl-tRNA(Gly) + AMP + diphosphate</text>
        <dbReference type="Rhea" id="RHEA:16013"/>
        <dbReference type="Rhea" id="RHEA-COMP:9664"/>
        <dbReference type="Rhea" id="RHEA-COMP:9683"/>
        <dbReference type="ChEBI" id="CHEBI:30616"/>
        <dbReference type="ChEBI" id="CHEBI:33019"/>
        <dbReference type="ChEBI" id="CHEBI:57305"/>
        <dbReference type="ChEBI" id="CHEBI:78442"/>
        <dbReference type="ChEBI" id="CHEBI:78522"/>
        <dbReference type="ChEBI" id="CHEBI:456215"/>
        <dbReference type="EC" id="6.1.1.14"/>
    </reaction>
</comment>
<dbReference type="InterPro" id="IPR015944">
    <property type="entry name" value="Gly-tRNA-synth_bsu"/>
</dbReference>
<evidence type="ECO:0000256" key="11">
    <source>
        <dbReference type="HAMAP-Rule" id="MF_00255"/>
    </source>
</evidence>
<dbReference type="Pfam" id="PF05746">
    <property type="entry name" value="DALR_1"/>
    <property type="match status" value="1"/>
</dbReference>
<evidence type="ECO:0000256" key="2">
    <source>
        <dbReference type="ARBA" id="ARBA00008226"/>
    </source>
</evidence>
<evidence type="ECO:0000256" key="9">
    <source>
        <dbReference type="ARBA" id="ARBA00023146"/>
    </source>
</evidence>
<comment type="subunit">
    <text evidence="3 11">Tetramer of two alpha and two beta subunits.</text>
</comment>
<gene>
    <name evidence="11" type="primary">glyS</name>
    <name evidence="14" type="ORF">EU509_03595</name>
</gene>
<accession>A0ABQ6RLR3</accession>
<reference evidence="14 15" key="1">
    <citation type="submission" date="2019-01" db="EMBL/GenBank/DDBJ databases">
        <title>Genome sequences of marine Pseudoalteromonas species.</title>
        <authorList>
            <person name="Boraston A.B."/>
            <person name="Hehemann J.-H."/>
            <person name="Vickers C.J."/>
            <person name="Salama-Alber O."/>
            <person name="Abe K."/>
            <person name="Hettle A.J."/>
        </authorList>
    </citation>
    <scope>NUCLEOTIDE SEQUENCE [LARGE SCALE GENOMIC DNA]</scope>
    <source>
        <strain evidence="14 15">PS47</strain>
    </source>
</reference>